<evidence type="ECO:0000313" key="2">
    <source>
        <dbReference type="EMBL" id="KHD08133.1"/>
    </source>
</evidence>
<organism evidence="2 3">
    <name type="scientific">Candidatus Thiomargarita nelsonii</name>
    <dbReference type="NCBI Taxonomy" id="1003181"/>
    <lineage>
        <taxon>Bacteria</taxon>
        <taxon>Pseudomonadati</taxon>
        <taxon>Pseudomonadota</taxon>
        <taxon>Gammaproteobacteria</taxon>
        <taxon>Thiotrichales</taxon>
        <taxon>Thiotrichaceae</taxon>
        <taxon>Thiomargarita</taxon>
    </lineage>
</organism>
<feature type="domain" description="DUF5615" evidence="1">
    <location>
        <begin position="3"/>
        <end position="108"/>
    </location>
</feature>
<dbReference type="AlphaFoldDB" id="A0A0A6PBQ6"/>
<dbReference type="Pfam" id="PF18480">
    <property type="entry name" value="DUF5615"/>
    <property type="match status" value="1"/>
</dbReference>
<protein>
    <recommendedName>
        <fullName evidence="1">DUF5615 domain-containing protein</fullName>
    </recommendedName>
</protein>
<comment type="caution">
    <text evidence="2">The sequence shown here is derived from an EMBL/GenBank/DDBJ whole genome shotgun (WGS) entry which is preliminary data.</text>
</comment>
<accession>A0A0A6PBQ6</accession>
<evidence type="ECO:0000259" key="1">
    <source>
        <dbReference type="Pfam" id="PF18480"/>
    </source>
</evidence>
<evidence type="ECO:0000313" key="3">
    <source>
        <dbReference type="Proteomes" id="UP000030428"/>
    </source>
</evidence>
<reference evidence="2 3" key="1">
    <citation type="journal article" date="2016" name="Front. Microbiol.">
        <title>Single-Cell (Meta-)Genomics of a Dimorphic Candidatus Thiomargarita nelsonii Reveals Genomic Plasticity.</title>
        <authorList>
            <person name="Flood B.E."/>
            <person name="Fliss P."/>
            <person name="Jones D.S."/>
            <person name="Dick G.J."/>
            <person name="Jain S."/>
            <person name="Kaster A.K."/>
            <person name="Winkel M."/>
            <person name="Mussmann M."/>
            <person name="Bailey J."/>
        </authorList>
    </citation>
    <scope>NUCLEOTIDE SEQUENCE [LARGE SCALE GENOMIC DNA]</scope>
    <source>
        <strain evidence="2">Hydrate Ridge</strain>
    </source>
</reference>
<name>A0A0A6PBQ6_9GAMM</name>
<dbReference type="InterPro" id="IPR041049">
    <property type="entry name" value="DUF5615"/>
</dbReference>
<gene>
    <name evidence="2" type="ORF">PN36_01080</name>
</gene>
<keyword evidence="3" id="KW-1185">Reference proteome</keyword>
<sequence length="115" mass="12880">MAKLYGDENFPLPVVDELRRLGHDVLTIQDTGKGKQGVSDELVLAFATAEGRAVLTINRKHFIRLHRLQPEHAGIIVCTFDPNFVEQAKRIHEAIELKAPLLAQLIRVNRPPPVS</sequence>
<proteinExistence type="predicted"/>
<dbReference type="EMBL" id="JSZA02000003">
    <property type="protein sequence ID" value="KHD08133.1"/>
    <property type="molecule type" value="Genomic_DNA"/>
</dbReference>
<dbReference type="Proteomes" id="UP000030428">
    <property type="component" value="Unassembled WGS sequence"/>
</dbReference>